<evidence type="ECO:0000313" key="2">
    <source>
        <dbReference type="Proteomes" id="UP000271548"/>
    </source>
</evidence>
<proteinExistence type="predicted"/>
<comment type="caution">
    <text evidence="1">The sequence shown here is derived from an EMBL/GenBank/DDBJ whole genome shotgun (WGS) entry which is preliminary data.</text>
</comment>
<keyword evidence="2" id="KW-1185">Reference proteome</keyword>
<dbReference type="EMBL" id="RAZS01000003">
    <property type="protein sequence ID" value="RKN20842.1"/>
    <property type="molecule type" value="Genomic_DNA"/>
</dbReference>
<protein>
    <submittedName>
        <fullName evidence="1">Uncharacterized protein</fullName>
    </submittedName>
</protein>
<sequence>MDWVTMNVSHSSAQPSLLAGNPAVGDMREPVLVSLNTVYYELMPCATNGRATPTLPKRFAAEREHVDQWIIGLTHAWDRLDSVITAATGNMLTGTSCGRREREPTAAAYHRRKNWPVCRIEPFSSRLKSESA</sequence>
<dbReference type="Proteomes" id="UP000271548">
    <property type="component" value="Unassembled WGS sequence"/>
</dbReference>
<accession>A0ABX9RBG7</accession>
<gene>
    <name evidence="1" type="ORF">D7147_08405</name>
</gene>
<evidence type="ECO:0000313" key="1">
    <source>
        <dbReference type="EMBL" id="RKN20842.1"/>
    </source>
</evidence>
<organism evidence="1 2">
    <name type="scientific">Micromonospora musae</name>
    <dbReference type="NCBI Taxonomy" id="1894970"/>
    <lineage>
        <taxon>Bacteria</taxon>
        <taxon>Bacillati</taxon>
        <taxon>Actinomycetota</taxon>
        <taxon>Actinomycetes</taxon>
        <taxon>Micromonosporales</taxon>
        <taxon>Micromonosporaceae</taxon>
        <taxon>Micromonospora</taxon>
    </lineage>
</organism>
<reference evidence="1 2" key="1">
    <citation type="submission" date="2018-09" db="EMBL/GenBank/DDBJ databases">
        <title>Micromonospora sp. nov. MS1-9, isolated from a root of Musa sp.</title>
        <authorList>
            <person name="Kuncharoen N."/>
            <person name="Kudo T."/>
            <person name="Ohkuma M."/>
            <person name="Yuki M."/>
            <person name="Tanasupawat S."/>
        </authorList>
    </citation>
    <scope>NUCLEOTIDE SEQUENCE [LARGE SCALE GENOMIC DNA]</scope>
    <source>
        <strain evidence="1 2">NGC1-4</strain>
    </source>
</reference>
<name>A0ABX9RBG7_9ACTN</name>